<accession>A0ABT4J404</accession>
<dbReference type="RefSeq" id="WP_268941123.1">
    <property type="nucleotide sequence ID" value="NZ_JAPTYD010000005.1"/>
</dbReference>
<name>A0ABT4J404_9RHOB</name>
<evidence type="ECO:0000313" key="2">
    <source>
        <dbReference type="Proteomes" id="UP001149822"/>
    </source>
</evidence>
<evidence type="ECO:0008006" key="3">
    <source>
        <dbReference type="Google" id="ProtNLM"/>
    </source>
</evidence>
<dbReference type="Proteomes" id="UP001149822">
    <property type="component" value="Unassembled WGS sequence"/>
</dbReference>
<reference evidence="1" key="1">
    <citation type="submission" date="2022-12" db="EMBL/GenBank/DDBJ databases">
        <title>Paracoccus sp. EF6 isolated from a lake water.</title>
        <authorList>
            <person name="Liu H."/>
        </authorList>
    </citation>
    <scope>NUCLEOTIDE SEQUENCE</scope>
    <source>
        <strain evidence="1">EF6</strain>
    </source>
</reference>
<comment type="caution">
    <text evidence="1">The sequence shown here is derived from an EMBL/GenBank/DDBJ whole genome shotgun (WGS) entry which is preliminary data.</text>
</comment>
<gene>
    <name evidence="1" type="ORF">OU682_05755</name>
</gene>
<organism evidence="1 2">
    <name type="scientific">Paracoccus benzoatiresistens</name>
    <dbReference type="NCBI Taxonomy" id="2997341"/>
    <lineage>
        <taxon>Bacteria</taxon>
        <taxon>Pseudomonadati</taxon>
        <taxon>Pseudomonadota</taxon>
        <taxon>Alphaproteobacteria</taxon>
        <taxon>Rhodobacterales</taxon>
        <taxon>Paracoccaceae</taxon>
        <taxon>Paracoccus</taxon>
    </lineage>
</organism>
<sequence>MTGKLIAIAAASVTAVIGAIYADHGPQAQGAPDHALRPSPLPVLAPGDVIPADQVDFIERPGHYGLGSGVRGSRYAIVGDHLVRIDPETLQLKSILRSDVNAAD</sequence>
<evidence type="ECO:0000313" key="1">
    <source>
        <dbReference type="EMBL" id="MCZ0961121.1"/>
    </source>
</evidence>
<dbReference type="EMBL" id="JAPTYD010000005">
    <property type="protein sequence ID" value="MCZ0961121.1"/>
    <property type="molecule type" value="Genomic_DNA"/>
</dbReference>
<protein>
    <recommendedName>
        <fullName evidence="3">Nickel/cobalt transporter regulator</fullName>
    </recommendedName>
</protein>
<keyword evidence="2" id="KW-1185">Reference proteome</keyword>
<proteinExistence type="predicted"/>